<dbReference type="PANTHER" id="PTHR47808:SF2">
    <property type="entry name" value="LEM DOMAIN-CONTAINING PROTEIN 2"/>
    <property type="match status" value="1"/>
</dbReference>
<dbReference type="RefSeq" id="XP_023471171.1">
    <property type="nucleotide sequence ID" value="XM_023607835.1"/>
</dbReference>
<feature type="transmembrane region" description="Helical" evidence="7">
    <location>
        <begin position="576"/>
        <end position="598"/>
    </location>
</feature>
<evidence type="ECO:0000256" key="7">
    <source>
        <dbReference type="SAM" id="Phobius"/>
    </source>
</evidence>
<reference evidence="9 10" key="1">
    <citation type="journal article" date="2016" name="Proc. Natl. Acad. Sci. U.S.A.">
        <title>Lipid metabolic changes in an early divergent fungus govern the establishment of a mutualistic symbiosis with endobacteria.</title>
        <authorList>
            <person name="Lastovetsky O.A."/>
            <person name="Gaspar M.L."/>
            <person name="Mondo S.J."/>
            <person name="LaButti K.M."/>
            <person name="Sandor L."/>
            <person name="Grigoriev I.V."/>
            <person name="Henry S.A."/>
            <person name="Pawlowska T.E."/>
        </authorList>
    </citation>
    <scope>NUCLEOTIDE SEQUENCE [LARGE SCALE GENOMIC DNA]</scope>
    <source>
        <strain evidence="9 10">ATCC 52813</strain>
    </source>
</reference>
<dbReference type="GO" id="GO:0005783">
    <property type="term" value="C:endoplasmic reticulum"/>
    <property type="evidence" value="ECO:0007669"/>
    <property type="project" value="TreeGrafter"/>
</dbReference>
<dbReference type="InterPro" id="IPR044780">
    <property type="entry name" value="Heh2/Src1"/>
</dbReference>
<dbReference type="GO" id="GO:0071763">
    <property type="term" value="P:nuclear membrane organization"/>
    <property type="evidence" value="ECO:0007669"/>
    <property type="project" value="TreeGrafter"/>
</dbReference>
<dbReference type="Proteomes" id="UP000242254">
    <property type="component" value="Unassembled WGS sequence"/>
</dbReference>
<dbReference type="Pfam" id="PF09402">
    <property type="entry name" value="MSC"/>
    <property type="match status" value="1"/>
</dbReference>
<feature type="region of interest" description="Disordered" evidence="6">
    <location>
        <begin position="200"/>
        <end position="294"/>
    </location>
</feature>
<evidence type="ECO:0000256" key="2">
    <source>
        <dbReference type="ARBA" id="ARBA00022692"/>
    </source>
</evidence>
<evidence type="ECO:0000256" key="6">
    <source>
        <dbReference type="SAM" id="MobiDB-lite"/>
    </source>
</evidence>
<evidence type="ECO:0000256" key="5">
    <source>
        <dbReference type="ARBA" id="ARBA00023242"/>
    </source>
</evidence>
<proteinExistence type="predicted"/>
<comment type="subcellular location">
    <subcellularLocation>
        <location evidence="1">Nucleus membrane</location>
    </subcellularLocation>
</comment>
<feature type="transmembrane region" description="Helical" evidence="7">
    <location>
        <begin position="364"/>
        <end position="384"/>
    </location>
</feature>
<feature type="compositionally biased region" description="Acidic residues" evidence="6">
    <location>
        <begin position="225"/>
        <end position="235"/>
    </location>
</feature>
<evidence type="ECO:0000256" key="4">
    <source>
        <dbReference type="ARBA" id="ARBA00023136"/>
    </source>
</evidence>
<accession>A0A2G4T8X3</accession>
<dbReference type="PANTHER" id="PTHR47808">
    <property type="entry name" value="INNER NUCLEAR MEMBRANE PROTEIN HEH2-RELATED"/>
    <property type="match status" value="1"/>
</dbReference>
<evidence type="ECO:0000256" key="1">
    <source>
        <dbReference type="ARBA" id="ARBA00004126"/>
    </source>
</evidence>
<evidence type="ECO:0000313" key="9">
    <source>
        <dbReference type="EMBL" id="PHZ17463.1"/>
    </source>
</evidence>
<organism evidence="9 10">
    <name type="scientific">Rhizopus microsporus ATCC 52813</name>
    <dbReference type="NCBI Taxonomy" id="1340429"/>
    <lineage>
        <taxon>Eukaryota</taxon>
        <taxon>Fungi</taxon>
        <taxon>Fungi incertae sedis</taxon>
        <taxon>Mucoromycota</taxon>
        <taxon>Mucoromycotina</taxon>
        <taxon>Mucoromycetes</taxon>
        <taxon>Mucorales</taxon>
        <taxon>Mucorineae</taxon>
        <taxon>Rhizopodaceae</taxon>
        <taxon>Rhizopus</taxon>
    </lineage>
</organism>
<gene>
    <name evidence="9" type="ORF">RHIMIDRAFT_232890</name>
</gene>
<feature type="domain" description="Man1/Src1-like C-terminal" evidence="8">
    <location>
        <begin position="370"/>
        <end position="692"/>
    </location>
</feature>
<keyword evidence="2 7" id="KW-0812">Transmembrane</keyword>
<feature type="compositionally biased region" description="Low complexity" evidence="6">
    <location>
        <begin position="250"/>
        <end position="261"/>
    </location>
</feature>
<name>A0A2G4T8X3_RHIZD</name>
<sequence length="715" mass="82129">MSSQRTIPEELYYLRPNHDLRRLRKAELKDILMKHGVPYGSLMTRTELLHLFKNKVLSRRDDIIDTYYTTMNNQNLIDADGFVMPTSSLNRKPVYPYGAEDSFAESEDDAPVHEPSSSSSATQYISDSVNQWFSSKQQDRPEKNSTTEIETNAAHFDPYDSFVSDNDELAIVPTTQLSYPGTTNDDNKPNVENELDVKQVDTCKSSPEPKQATSIENNPDAEPVTIDDEEQDVTDEDRNSDASYEVCAPSSGSSHSSYASEDSNDQSSGDEDDSFDSDYYPDDESDDESDKDNDELRKGIDEKELVYLQSDSSLPPESLRQLYEQRQAYSERFTVRKMIMVIINTCVSYFPFNARNHLLPFRFLFTTLALSLILFLMIVTLFRYKNGYCSNHKAQGYQSLYYSYFPSTCIPCPQNGICVNGKLNCEPIYVRQRPLYNPGGLLPIADKCVHTADMIRQINKAMKHMEQSLTTAQGNLIYNEYKRNLRHQELPQNIAAFYQSDFLDEMKKYINNDELTTTEVYGILNLALKKLTGHPTVYVWENKDGVPMIGTTSAIFPFRYYLLRASCRLFYGDTRYIILSVILTVMAIPVVAVGKVYIKRRHAYKDKINHYVSDILVWLRDPHEFYVQRPARAYQTLKNSGVIPVDTLRAELMHINEDCSVKDWDQVVKLVHKNPNVLRTIYEVQGHLVECWGLTPVSYIPQRSSILQTIVNRFF</sequence>
<evidence type="ECO:0000313" key="10">
    <source>
        <dbReference type="Proteomes" id="UP000242254"/>
    </source>
</evidence>
<protein>
    <recommendedName>
        <fullName evidence="8">Man1/Src1-like C-terminal domain-containing protein</fullName>
    </recommendedName>
</protein>
<dbReference type="GO" id="GO:0034399">
    <property type="term" value="C:nuclear periphery"/>
    <property type="evidence" value="ECO:0007669"/>
    <property type="project" value="TreeGrafter"/>
</dbReference>
<evidence type="ECO:0000256" key="3">
    <source>
        <dbReference type="ARBA" id="ARBA00022989"/>
    </source>
</evidence>
<keyword evidence="3 7" id="KW-1133">Transmembrane helix</keyword>
<dbReference type="GO" id="GO:0003682">
    <property type="term" value="F:chromatin binding"/>
    <property type="evidence" value="ECO:0007669"/>
    <property type="project" value="InterPro"/>
</dbReference>
<dbReference type="InterPro" id="IPR018996">
    <property type="entry name" value="Man1/Src1-like_C"/>
</dbReference>
<dbReference type="GeneID" id="35438825"/>
<dbReference type="GO" id="GO:0005637">
    <property type="term" value="C:nuclear inner membrane"/>
    <property type="evidence" value="ECO:0007669"/>
    <property type="project" value="InterPro"/>
</dbReference>
<dbReference type="AlphaFoldDB" id="A0A2G4T8X3"/>
<keyword evidence="4 7" id="KW-0472">Membrane</keyword>
<feature type="compositionally biased region" description="Acidic residues" evidence="6">
    <location>
        <begin position="262"/>
        <end position="293"/>
    </location>
</feature>
<feature type="region of interest" description="Disordered" evidence="6">
    <location>
        <begin position="133"/>
        <end position="153"/>
    </location>
</feature>
<dbReference type="STRING" id="1340429.A0A2G4T8X3"/>
<keyword evidence="5" id="KW-0539">Nucleus</keyword>
<feature type="region of interest" description="Disordered" evidence="6">
    <location>
        <begin position="104"/>
        <end position="123"/>
    </location>
</feature>
<keyword evidence="10" id="KW-1185">Reference proteome</keyword>
<dbReference type="EMBL" id="KZ303842">
    <property type="protein sequence ID" value="PHZ17463.1"/>
    <property type="molecule type" value="Genomic_DNA"/>
</dbReference>
<evidence type="ECO:0000259" key="8">
    <source>
        <dbReference type="Pfam" id="PF09402"/>
    </source>
</evidence>